<accession>A0A6A7C7S3</accession>
<name>A0A6A7C7S3_9PEZI</name>
<dbReference type="InterPro" id="IPR046670">
    <property type="entry name" value="DUF6540"/>
</dbReference>
<keyword evidence="2" id="KW-1185">Reference proteome</keyword>
<reference evidence="1" key="1">
    <citation type="journal article" date="2020" name="Stud. Mycol.">
        <title>101 Dothideomycetes genomes: a test case for predicting lifestyles and emergence of pathogens.</title>
        <authorList>
            <person name="Haridas S."/>
            <person name="Albert R."/>
            <person name="Binder M."/>
            <person name="Bloem J."/>
            <person name="Labutti K."/>
            <person name="Salamov A."/>
            <person name="Andreopoulos B."/>
            <person name="Baker S."/>
            <person name="Barry K."/>
            <person name="Bills G."/>
            <person name="Bluhm B."/>
            <person name="Cannon C."/>
            <person name="Castanera R."/>
            <person name="Culley D."/>
            <person name="Daum C."/>
            <person name="Ezra D."/>
            <person name="Gonzalez J."/>
            <person name="Henrissat B."/>
            <person name="Kuo A."/>
            <person name="Liang C."/>
            <person name="Lipzen A."/>
            <person name="Lutzoni F."/>
            <person name="Magnuson J."/>
            <person name="Mondo S."/>
            <person name="Nolan M."/>
            <person name="Ohm R."/>
            <person name="Pangilinan J."/>
            <person name="Park H.-J."/>
            <person name="Ramirez L."/>
            <person name="Alfaro M."/>
            <person name="Sun H."/>
            <person name="Tritt A."/>
            <person name="Yoshinaga Y."/>
            <person name="Zwiers L.-H."/>
            <person name="Turgeon B."/>
            <person name="Goodwin S."/>
            <person name="Spatafora J."/>
            <person name="Crous P."/>
            <person name="Grigoriev I."/>
        </authorList>
    </citation>
    <scope>NUCLEOTIDE SEQUENCE</scope>
    <source>
        <strain evidence="1">CBS 480.64</strain>
    </source>
</reference>
<evidence type="ECO:0000313" key="2">
    <source>
        <dbReference type="Proteomes" id="UP000799421"/>
    </source>
</evidence>
<dbReference type="AlphaFoldDB" id="A0A6A7C7S3"/>
<dbReference type="Proteomes" id="UP000799421">
    <property type="component" value="Unassembled WGS sequence"/>
</dbReference>
<dbReference type="EMBL" id="MU005964">
    <property type="protein sequence ID" value="KAF2862708.1"/>
    <property type="molecule type" value="Genomic_DNA"/>
</dbReference>
<evidence type="ECO:0000313" key="1">
    <source>
        <dbReference type="EMBL" id="KAF2862708.1"/>
    </source>
</evidence>
<gene>
    <name evidence="1" type="ORF">K470DRAFT_242619</name>
</gene>
<protein>
    <submittedName>
        <fullName evidence="1">Uncharacterized protein</fullName>
    </submittedName>
</protein>
<proteinExistence type="predicted"/>
<sequence length="134" mass="15288">MASSNVLETHVAIYLPSDSRDPHHWALFPQGHGKDVIWQIVDDGDRYTIDTPLHNKHPQRSSRVKELVLVGTVPLKYHDAALETIQKTTPNNTSKTWNCQSWVVEVLDNLASRGILTWKKGARNDLLGLRENWQ</sequence>
<dbReference type="Pfam" id="PF20174">
    <property type="entry name" value="DUF6540"/>
    <property type="match status" value="1"/>
</dbReference>
<dbReference type="OrthoDB" id="3747467at2759"/>
<organism evidence="1 2">
    <name type="scientific">Piedraia hortae CBS 480.64</name>
    <dbReference type="NCBI Taxonomy" id="1314780"/>
    <lineage>
        <taxon>Eukaryota</taxon>
        <taxon>Fungi</taxon>
        <taxon>Dikarya</taxon>
        <taxon>Ascomycota</taxon>
        <taxon>Pezizomycotina</taxon>
        <taxon>Dothideomycetes</taxon>
        <taxon>Dothideomycetidae</taxon>
        <taxon>Capnodiales</taxon>
        <taxon>Piedraiaceae</taxon>
        <taxon>Piedraia</taxon>
    </lineage>
</organism>